<dbReference type="Pfam" id="PF00156">
    <property type="entry name" value="Pribosyltran"/>
    <property type="match status" value="1"/>
</dbReference>
<dbReference type="SUPFAM" id="SSF53271">
    <property type="entry name" value="PRTase-like"/>
    <property type="match status" value="1"/>
</dbReference>
<evidence type="ECO:0000256" key="8">
    <source>
        <dbReference type="ARBA" id="ARBA00022975"/>
    </source>
</evidence>
<protein>
    <recommendedName>
        <fullName evidence="5">orotate phosphoribosyltransferase</fullName>
        <ecNumber evidence="5">2.4.2.10</ecNumber>
    </recommendedName>
</protein>
<feature type="domain" description="Phosphoribosyltransferase" evidence="9">
    <location>
        <begin position="56"/>
        <end position="176"/>
    </location>
</feature>
<gene>
    <name evidence="10" type="ORF">Vbra_3306</name>
</gene>
<comment type="function">
    <text evidence="1">Catalyzes the transfer of a ribosyl phosphate group from 5-phosphoribose 1-diphosphate to orotate, leading to the formation of orotidine monophosphate (OMP).</text>
</comment>
<organism evidence="10 11">
    <name type="scientific">Vitrella brassicaformis (strain CCMP3155)</name>
    <dbReference type="NCBI Taxonomy" id="1169540"/>
    <lineage>
        <taxon>Eukaryota</taxon>
        <taxon>Sar</taxon>
        <taxon>Alveolata</taxon>
        <taxon>Colpodellida</taxon>
        <taxon>Vitrellaceae</taxon>
        <taxon>Vitrella</taxon>
    </lineage>
</organism>
<proteinExistence type="inferred from homology"/>
<evidence type="ECO:0000313" key="11">
    <source>
        <dbReference type="Proteomes" id="UP000041254"/>
    </source>
</evidence>
<dbReference type="PhylomeDB" id="A0A0G4G8I2"/>
<comment type="similarity">
    <text evidence="3">Belongs to the purine/pyrimidine phosphoribosyltransferase family. PyrE subfamily.</text>
</comment>
<dbReference type="GO" id="GO:0044205">
    <property type="term" value="P:'de novo' UMP biosynthetic process"/>
    <property type="evidence" value="ECO:0007669"/>
    <property type="project" value="UniProtKB-UniPathway"/>
</dbReference>
<dbReference type="InParanoid" id="A0A0G4G8I2"/>
<evidence type="ECO:0000259" key="9">
    <source>
        <dbReference type="Pfam" id="PF00156"/>
    </source>
</evidence>
<dbReference type="HAMAP" id="MF_01208">
    <property type="entry name" value="PyrE"/>
    <property type="match status" value="1"/>
</dbReference>
<dbReference type="GO" id="GO:0046132">
    <property type="term" value="P:pyrimidine ribonucleoside biosynthetic process"/>
    <property type="evidence" value="ECO:0007669"/>
    <property type="project" value="TreeGrafter"/>
</dbReference>
<sequence>MDKAEKRSAEDGLVEYRRSFIEFALAQGVLRFGDFTAKSGRQTPYFFDAGRFNTGHALTCLGRAYAETIVASGVEYDVLFGPAYKGIPLVCSAAMALHTHHSRPSPYAFNRKEAKDHGEGGMIVGTPLQRGMRVLIVDDVMTAGTAVRESMDIIKRAGCHLAGVVIALDRQERGKAEAEGEAERGGAAPQSAVQEVAGQYGVPVLSIITLQHLITYLDESVSRKDEGYEDLDKTLNRIRQYLDKYGVV</sequence>
<keyword evidence="8" id="KW-0665">Pyrimidine biosynthesis</keyword>
<evidence type="ECO:0000313" key="10">
    <source>
        <dbReference type="EMBL" id="CEM25141.1"/>
    </source>
</evidence>
<dbReference type="GO" id="GO:0005737">
    <property type="term" value="C:cytoplasm"/>
    <property type="evidence" value="ECO:0007669"/>
    <property type="project" value="TreeGrafter"/>
</dbReference>
<keyword evidence="6" id="KW-0328">Glycosyltransferase</keyword>
<dbReference type="VEuPathDB" id="CryptoDB:Vbra_3306"/>
<comment type="subunit">
    <text evidence="4">Homodimer.</text>
</comment>
<dbReference type="EC" id="2.4.2.10" evidence="5"/>
<dbReference type="Proteomes" id="UP000041254">
    <property type="component" value="Unassembled WGS sequence"/>
</dbReference>
<evidence type="ECO:0000256" key="4">
    <source>
        <dbReference type="ARBA" id="ARBA00011738"/>
    </source>
</evidence>
<keyword evidence="11" id="KW-1185">Reference proteome</keyword>
<keyword evidence="7" id="KW-0808">Transferase</keyword>
<evidence type="ECO:0000256" key="2">
    <source>
        <dbReference type="ARBA" id="ARBA00004889"/>
    </source>
</evidence>
<dbReference type="CDD" id="cd06223">
    <property type="entry name" value="PRTases_typeI"/>
    <property type="match status" value="1"/>
</dbReference>
<dbReference type="GO" id="GO:0004588">
    <property type="term" value="F:orotate phosphoribosyltransferase activity"/>
    <property type="evidence" value="ECO:0007669"/>
    <property type="project" value="UniProtKB-EC"/>
</dbReference>
<name>A0A0G4G8I2_VITBC</name>
<dbReference type="FunFam" id="3.40.50.2020:FF:000008">
    <property type="entry name" value="Orotate phosphoribosyltransferase"/>
    <property type="match status" value="1"/>
</dbReference>
<evidence type="ECO:0000256" key="3">
    <source>
        <dbReference type="ARBA" id="ARBA00006340"/>
    </source>
</evidence>
<dbReference type="InterPro" id="IPR029057">
    <property type="entry name" value="PRTase-like"/>
</dbReference>
<dbReference type="FunCoup" id="A0A0G4G8I2">
    <property type="interactions" value="70"/>
</dbReference>
<dbReference type="OMA" id="SPFFMNA"/>
<evidence type="ECO:0000256" key="5">
    <source>
        <dbReference type="ARBA" id="ARBA00011971"/>
    </source>
</evidence>
<dbReference type="EMBL" id="CDMY01000592">
    <property type="protein sequence ID" value="CEM25141.1"/>
    <property type="molecule type" value="Genomic_DNA"/>
</dbReference>
<comment type="pathway">
    <text evidence="2">Pyrimidine metabolism; UMP biosynthesis via de novo pathway; UMP from orotate: step 1/2.</text>
</comment>
<evidence type="ECO:0000256" key="1">
    <source>
        <dbReference type="ARBA" id="ARBA00003769"/>
    </source>
</evidence>
<accession>A0A0G4G8I2</accession>
<dbReference type="NCBIfam" id="TIGR00336">
    <property type="entry name" value="pyrE"/>
    <property type="match status" value="1"/>
</dbReference>
<dbReference type="GO" id="GO:0006207">
    <property type="term" value="P:'de novo' pyrimidine nucleobase biosynthetic process"/>
    <property type="evidence" value="ECO:0007669"/>
    <property type="project" value="TreeGrafter"/>
</dbReference>
<dbReference type="Gene3D" id="3.40.50.2020">
    <property type="match status" value="1"/>
</dbReference>
<dbReference type="PANTHER" id="PTHR46683">
    <property type="entry name" value="OROTATE PHOSPHORIBOSYLTRANSFERASE 1-RELATED"/>
    <property type="match status" value="1"/>
</dbReference>
<reference evidence="10 11" key="1">
    <citation type="submission" date="2014-11" db="EMBL/GenBank/DDBJ databases">
        <authorList>
            <person name="Zhu J."/>
            <person name="Qi W."/>
            <person name="Song R."/>
        </authorList>
    </citation>
    <scope>NUCLEOTIDE SEQUENCE [LARGE SCALE GENOMIC DNA]</scope>
</reference>
<evidence type="ECO:0000256" key="7">
    <source>
        <dbReference type="ARBA" id="ARBA00022679"/>
    </source>
</evidence>
<dbReference type="PANTHER" id="PTHR46683:SF1">
    <property type="entry name" value="OROTATE PHOSPHORIBOSYLTRANSFERASE 1-RELATED"/>
    <property type="match status" value="1"/>
</dbReference>
<dbReference type="OrthoDB" id="5553476at2759"/>
<dbReference type="InterPro" id="IPR000836">
    <property type="entry name" value="PRTase_dom"/>
</dbReference>
<dbReference type="AlphaFoldDB" id="A0A0G4G8I2"/>
<dbReference type="InterPro" id="IPR023031">
    <property type="entry name" value="OPRT"/>
</dbReference>
<evidence type="ECO:0000256" key="6">
    <source>
        <dbReference type="ARBA" id="ARBA00022676"/>
    </source>
</evidence>
<dbReference type="STRING" id="1169540.A0A0G4G8I2"/>
<dbReference type="InterPro" id="IPR004467">
    <property type="entry name" value="Or_phspho_trans_dom"/>
</dbReference>
<dbReference type="UniPathway" id="UPA00070">
    <property type="reaction ID" value="UER00119"/>
</dbReference>